<dbReference type="SUPFAM" id="SSF51569">
    <property type="entry name" value="Aldolase"/>
    <property type="match status" value="1"/>
</dbReference>
<dbReference type="PANTHER" id="PTHR21337">
    <property type="entry name" value="PHOSPHO-2-DEHYDRO-3-DEOXYHEPTONATE ALDOLASE 1, 2"/>
    <property type="match status" value="1"/>
</dbReference>
<dbReference type="Pfam" id="PF01474">
    <property type="entry name" value="DAHP_synth_2"/>
    <property type="match status" value="2"/>
</dbReference>
<dbReference type="Proteomes" id="UP000741013">
    <property type="component" value="Unassembled WGS sequence"/>
</dbReference>
<gene>
    <name evidence="5" type="ORF">JOM49_002855</name>
</gene>
<keyword evidence="3" id="KW-0028">Amino-acid biosynthesis</keyword>
<dbReference type="Gene3D" id="3.20.20.70">
    <property type="entry name" value="Aldolase class I"/>
    <property type="match status" value="1"/>
</dbReference>
<reference evidence="5 6" key="1">
    <citation type="submission" date="2021-03" db="EMBL/GenBank/DDBJ databases">
        <title>Sequencing the genomes of 1000 actinobacteria strains.</title>
        <authorList>
            <person name="Klenk H.-P."/>
        </authorList>
    </citation>
    <scope>NUCLEOTIDE SEQUENCE [LARGE SCALE GENOMIC DNA]</scope>
    <source>
        <strain evidence="5 6">DSM 45510</strain>
    </source>
</reference>
<name>A0ABS4PR37_9PSEU</name>
<comment type="pathway">
    <text evidence="3">Metabolic intermediate biosynthesis; chorismate biosynthesis; chorismate from D-erythrose 4-phosphate and phosphoenolpyruvate: step 1/7.</text>
</comment>
<proteinExistence type="inferred from homology"/>
<evidence type="ECO:0000256" key="2">
    <source>
        <dbReference type="ARBA" id="ARBA00022679"/>
    </source>
</evidence>
<keyword evidence="3" id="KW-0057">Aromatic amino acid biosynthesis</keyword>
<sequence length="389" mass="42414">MQPTMRRTGSGLDPLPAAEQPNWRHHPDHERTQRRLATAEPLVTAEELAEVKAALATVAEGSARMLQAGDCAESFGDASLSHTAAKVTVLNELGDLFGKKLSQPVVRFGRMAGQYAKPRSNAFETVNGVEVPVFRGHLINSAEPDPASRQHDPRRMLWAYHASAEVLGALRTHWEPESHSGPWTSHEALVLDYERPLVRSGPGGDFLGSTHFPWIGERTRQLDHAHVHLLASVTNPIGCKVGPGTDPETALRLCALLDPDREPGRLTLIVRMGGAIERALPPVVRAVRQAGHPVVWLSDPMHGNTVRAETGQKTRYLSDIIDEAAAFTRIVEEQGAHPGGLHLEVAAEDVTECVGGPVAGERQLGARYRSLCDPRLNPEQAFELIDTVY</sequence>
<comment type="caution">
    <text evidence="5">The sequence shown here is derived from an EMBL/GenBank/DDBJ whole genome shotgun (WGS) entry which is preliminary data.</text>
</comment>
<dbReference type="EC" id="2.5.1.54" evidence="3"/>
<evidence type="ECO:0000256" key="3">
    <source>
        <dbReference type="RuleBase" id="RU363071"/>
    </source>
</evidence>
<dbReference type="InterPro" id="IPR002480">
    <property type="entry name" value="DAHP_synth_2"/>
</dbReference>
<dbReference type="EMBL" id="JAGGMS010000001">
    <property type="protein sequence ID" value="MBP2181329.1"/>
    <property type="molecule type" value="Genomic_DNA"/>
</dbReference>
<evidence type="ECO:0000256" key="4">
    <source>
        <dbReference type="SAM" id="MobiDB-lite"/>
    </source>
</evidence>
<evidence type="ECO:0000256" key="1">
    <source>
        <dbReference type="ARBA" id="ARBA00008911"/>
    </source>
</evidence>
<keyword evidence="6" id="KW-1185">Reference proteome</keyword>
<dbReference type="InterPro" id="IPR013785">
    <property type="entry name" value="Aldolase_TIM"/>
</dbReference>
<protein>
    <recommendedName>
        <fullName evidence="3">Phospho-2-dehydro-3-deoxyheptonate aldolase</fullName>
        <ecNumber evidence="3">2.5.1.54</ecNumber>
    </recommendedName>
</protein>
<keyword evidence="2 3" id="KW-0808">Transferase</keyword>
<organism evidence="5 6">
    <name type="scientific">Amycolatopsis magusensis</name>
    <dbReference type="NCBI Taxonomy" id="882444"/>
    <lineage>
        <taxon>Bacteria</taxon>
        <taxon>Bacillati</taxon>
        <taxon>Actinomycetota</taxon>
        <taxon>Actinomycetes</taxon>
        <taxon>Pseudonocardiales</taxon>
        <taxon>Pseudonocardiaceae</taxon>
        <taxon>Amycolatopsis</taxon>
    </lineage>
</organism>
<evidence type="ECO:0000313" key="5">
    <source>
        <dbReference type="EMBL" id="MBP2181329.1"/>
    </source>
</evidence>
<accession>A0ABS4PR37</accession>
<feature type="region of interest" description="Disordered" evidence="4">
    <location>
        <begin position="1"/>
        <end position="29"/>
    </location>
</feature>
<comment type="catalytic activity">
    <reaction evidence="3">
        <text>D-erythrose 4-phosphate + phosphoenolpyruvate + H2O = 7-phospho-2-dehydro-3-deoxy-D-arabino-heptonate + phosphate</text>
        <dbReference type="Rhea" id="RHEA:14717"/>
        <dbReference type="ChEBI" id="CHEBI:15377"/>
        <dbReference type="ChEBI" id="CHEBI:16897"/>
        <dbReference type="ChEBI" id="CHEBI:43474"/>
        <dbReference type="ChEBI" id="CHEBI:58394"/>
        <dbReference type="ChEBI" id="CHEBI:58702"/>
        <dbReference type="EC" id="2.5.1.54"/>
    </reaction>
</comment>
<dbReference type="GO" id="GO:0003849">
    <property type="term" value="F:3-deoxy-7-phosphoheptulonate synthase activity"/>
    <property type="evidence" value="ECO:0007669"/>
    <property type="project" value="UniProtKB-EC"/>
</dbReference>
<evidence type="ECO:0000313" key="6">
    <source>
        <dbReference type="Proteomes" id="UP000741013"/>
    </source>
</evidence>
<dbReference type="PANTHER" id="PTHR21337:SF0">
    <property type="entry name" value="PHOSPHO-2-DEHYDRO-3-DEOXYHEPTONATE ALDOLASE"/>
    <property type="match status" value="1"/>
</dbReference>
<comment type="similarity">
    <text evidence="1 3">Belongs to the class-II DAHP synthase family.</text>
</comment>
<dbReference type="RefSeq" id="WP_245369327.1">
    <property type="nucleotide sequence ID" value="NZ_JAGGMS010000001.1"/>
</dbReference>